<protein>
    <submittedName>
        <fullName evidence="4">Putative isomerase</fullName>
    </submittedName>
</protein>
<dbReference type="GO" id="GO:0004555">
    <property type="term" value="F:alpha,alpha-trehalase activity"/>
    <property type="evidence" value="ECO:0007669"/>
    <property type="project" value="InterPro"/>
</dbReference>
<gene>
    <name evidence="4" type="ORF">SAMN06265377_2268</name>
</gene>
<organism evidence="4 5">
    <name type="scientific">Flagellimonas pacifica</name>
    <dbReference type="NCBI Taxonomy" id="1247520"/>
    <lineage>
        <taxon>Bacteria</taxon>
        <taxon>Pseudomonadati</taxon>
        <taxon>Bacteroidota</taxon>
        <taxon>Flavobacteriia</taxon>
        <taxon>Flavobacteriales</taxon>
        <taxon>Flavobacteriaceae</taxon>
        <taxon>Flagellimonas</taxon>
    </lineage>
</organism>
<dbReference type="InterPro" id="IPR048450">
    <property type="entry name" value="YgjK_N"/>
</dbReference>
<dbReference type="AlphaFoldDB" id="A0A285MTE3"/>
<dbReference type="GO" id="GO:0005993">
    <property type="term" value="P:trehalose catabolic process"/>
    <property type="evidence" value="ECO:0007669"/>
    <property type="project" value="TreeGrafter"/>
</dbReference>
<dbReference type="InterPro" id="IPR054491">
    <property type="entry name" value="MGH1-like_GH"/>
</dbReference>
<dbReference type="PROSITE" id="PS51257">
    <property type="entry name" value="PROKAR_LIPOPROTEIN"/>
    <property type="match status" value="1"/>
</dbReference>
<dbReference type="Proteomes" id="UP000219048">
    <property type="component" value="Unassembled WGS sequence"/>
</dbReference>
<evidence type="ECO:0000313" key="4">
    <source>
        <dbReference type="EMBL" id="SNZ00444.1"/>
    </source>
</evidence>
<feature type="signal peptide" evidence="1">
    <location>
        <begin position="1"/>
        <end position="26"/>
    </location>
</feature>
<dbReference type="Pfam" id="PF22422">
    <property type="entry name" value="MGH1-like_GH"/>
    <property type="match status" value="1"/>
</dbReference>
<dbReference type="InterPro" id="IPR008928">
    <property type="entry name" value="6-hairpin_glycosidase_sf"/>
</dbReference>
<accession>A0A285MTE3</accession>
<proteinExistence type="predicted"/>
<evidence type="ECO:0000259" key="2">
    <source>
        <dbReference type="Pfam" id="PF21152"/>
    </source>
</evidence>
<evidence type="ECO:0000313" key="5">
    <source>
        <dbReference type="Proteomes" id="UP000219048"/>
    </source>
</evidence>
<reference evidence="5" key="1">
    <citation type="submission" date="2017-09" db="EMBL/GenBank/DDBJ databases">
        <authorList>
            <person name="Varghese N."/>
            <person name="Submissions S."/>
        </authorList>
    </citation>
    <scope>NUCLEOTIDE SEQUENCE [LARGE SCALE GENOMIC DNA]</scope>
    <source>
        <strain evidence="5">DSM 25885</strain>
    </source>
</reference>
<dbReference type="InterPro" id="IPR012341">
    <property type="entry name" value="6hp_glycosidase-like_sf"/>
</dbReference>
<feature type="domain" description="Mannosylglycerate hydrolase MGH1-like glycoside hydrolase" evidence="3">
    <location>
        <begin position="339"/>
        <end position="672"/>
    </location>
</feature>
<name>A0A285MTE3_9FLAO</name>
<keyword evidence="4" id="KW-0413">Isomerase</keyword>
<dbReference type="Gene3D" id="1.50.10.10">
    <property type="match status" value="1"/>
</dbReference>
<keyword evidence="1" id="KW-0732">Signal</keyword>
<keyword evidence="5" id="KW-1185">Reference proteome</keyword>
<dbReference type="EMBL" id="OBEH01000003">
    <property type="protein sequence ID" value="SNZ00444.1"/>
    <property type="molecule type" value="Genomic_DNA"/>
</dbReference>
<dbReference type="Pfam" id="PF21152">
    <property type="entry name" value="YgjK_N"/>
    <property type="match status" value="1"/>
</dbReference>
<dbReference type="GO" id="GO:0016853">
    <property type="term" value="F:isomerase activity"/>
    <property type="evidence" value="ECO:0007669"/>
    <property type="project" value="UniProtKB-KW"/>
</dbReference>
<dbReference type="InterPro" id="IPR001661">
    <property type="entry name" value="Glyco_hydro_37"/>
</dbReference>
<evidence type="ECO:0000256" key="1">
    <source>
        <dbReference type="SAM" id="SignalP"/>
    </source>
</evidence>
<dbReference type="PANTHER" id="PTHR23403:SF1">
    <property type="entry name" value="TREHALASE"/>
    <property type="match status" value="1"/>
</dbReference>
<dbReference type="SUPFAM" id="SSF48208">
    <property type="entry name" value="Six-hairpin glycosidases"/>
    <property type="match status" value="1"/>
</dbReference>
<dbReference type="PANTHER" id="PTHR23403">
    <property type="entry name" value="TREHALASE"/>
    <property type="match status" value="1"/>
</dbReference>
<feature type="domain" description="Glucosidase YgjK N-terminal" evidence="2">
    <location>
        <begin position="61"/>
        <end position="185"/>
    </location>
</feature>
<dbReference type="Gene3D" id="2.70.98.50">
    <property type="entry name" value="putative glycoside hydrolase family protein from bacillus halodurans"/>
    <property type="match status" value="1"/>
</dbReference>
<sequence length="683" mass="78447">MGIKYLRIMCNKIFLASLCILNLSIACTSKKTKKQLSYTVTKHLEHSNSIQNYVGTPNTKDDREMLMFSDQGAWFAYSLPNSESSSVGFSGPFLMTQENGVWLSPTLTEIELINSKDNKIFNWKNTANQNSYASHLEQEYENKYLKIKQQLVYMSGHTALQKTSIINQTSEEIVLSPIFKGNLFHTGVQISKEENGIKLLSSKSNAVGHIQFANTNVHEIVSDSTSYIVKGSPLVLSKGESKSFLISQTFIFPEYSWEQEKLIISNVHFDSVLQARFSEKESELKTLNQQRKPNFTDEVYAKVLAKSHLTLQNNWRIPAGELKHQGLFPSYHYEWFHGFWSWDSWKHAVGLSHYNPELAKDQIRAMFDFQKDNGFIVDCVYRDTTIEAHNFRDTKPPLAAWAVAKIMEKDTLADFVKEMYPKLKKYHDWWYIERDHDQDGLCEYGSTDGTLIAAKWESGMDNAIRFDDSKIVKNSEGAYSMDQESIDLNAYLFAEKLYMADLAEKLDKKKDAAIFRKDAEILKKRIQNQFYDSEDGWFYDTNLDGTAFIKGAGSEGWTALWASAATEEQAQRVKEKMMDPEKFFTRVPFQTMSKDHPKFNPTNGYWRGPNWLDQAYFGVKGLRNYGYNVEADQATIQILKGAEGLLEKGKSIRENYHPITGKGLYAKNFSWSAAHIIMLLMEE</sequence>
<evidence type="ECO:0000259" key="3">
    <source>
        <dbReference type="Pfam" id="PF22422"/>
    </source>
</evidence>
<feature type="chain" id="PRO_5013398046" evidence="1">
    <location>
        <begin position="27"/>
        <end position="683"/>
    </location>
</feature>